<gene>
    <name evidence="4" type="ORF">DSM104329_03530</name>
</gene>
<dbReference type="EMBL" id="CP087164">
    <property type="protein sequence ID" value="UGS37116.1"/>
    <property type="molecule type" value="Genomic_DNA"/>
</dbReference>
<dbReference type="PROSITE" id="PS51186">
    <property type="entry name" value="GNAT"/>
    <property type="match status" value="1"/>
</dbReference>
<proteinExistence type="predicted"/>
<keyword evidence="2" id="KW-0012">Acyltransferase</keyword>
<dbReference type="Proteomes" id="UP001162834">
    <property type="component" value="Chromosome"/>
</dbReference>
<dbReference type="InterPro" id="IPR016181">
    <property type="entry name" value="Acyl_CoA_acyltransferase"/>
</dbReference>
<evidence type="ECO:0000256" key="1">
    <source>
        <dbReference type="ARBA" id="ARBA00022679"/>
    </source>
</evidence>
<dbReference type="RefSeq" id="WP_259311179.1">
    <property type="nucleotide sequence ID" value="NZ_CP087164.1"/>
</dbReference>
<reference evidence="4" key="1">
    <citation type="journal article" date="2022" name="Int. J. Syst. Evol. Microbiol.">
        <title>Pseudomonas aegrilactucae sp. nov. and Pseudomonas morbosilactucae sp. nov., pathogens causing bacterial rot of lettuce in Japan.</title>
        <authorList>
            <person name="Sawada H."/>
            <person name="Fujikawa T."/>
            <person name="Satou M."/>
        </authorList>
    </citation>
    <scope>NUCLEOTIDE SEQUENCE</scope>
    <source>
        <strain evidence="4">0166_1</strain>
    </source>
</reference>
<keyword evidence="5" id="KW-1185">Reference proteome</keyword>
<evidence type="ECO:0000313" key="4">
    <source>
        <dbReference type="EMBL" id="UGS37116.1"/>
    </source>
</evidence>
<name>A0A9E6Y0D6_9ACTN</name>
<sequence length="182" mass="19944">MPVSAASVPPGVSLRAATVEDAEALGRCVIDGFAGYRAFAPAGWEPPPMAEEVAHVRRLLRSRQHWCLIAERDGALVGQIAVLPAALSGMPVDDASLAHLRNLFVHPDQWGSGLARVLHRAGVEASRERGFAAMRLFTPAAHGRARRFYEREGWQPAGEEFHAPGPDLVLIEYRLELSRPRR</sequence>
<dbReference type="AlphaFoldDB" id="A0A9E6Y0D6"/>
<evidence type="ECO:0000313" key="5">
    <source>
        <dbReference type="Proteomes" id="UP001162834"/>
    </source>
</evidence>
<dbReference type="Gene3D" id="3.40.630.30">
    <property type="match status" value="1"/>
</dbReference>
<dbReference type="SUPFAM" id="SSF55729">
    <property type="entry name" value="Acyl-CoA N-acyltransferases (Nat)"/>
    <property type="match status" value="1"/>
</dbReference>
<evidence type="ECO:0000256" key="2">
    <source>
        <dbReference type="ARBA" id="ARBA00023315"/>
    </source>
</evidence>
<protein>
    <recommendedName>
        <fullName evidence="3">N-acetyltransferase domain-containing protein</fullName>
    </recommendedName>
</protein>
<keyword evidence="1" id="KW-0808">Transferase</keyword>
<evidence type="ECO:0000259" key="3">
    <source>
        <dbReference type="PROSITE" id="PS51186"/>
    </source>
</evidence>
<dbReference type="KEGG" id="sbae:DSM104329_03530"/>
<organism evidence="4 5">
    <name type="scientific">Capillimicrobium parvum</name>
    <dbReference type="NCBI Taxonomy" id="2884022"/>
    <lineage>
        <taxon>Bacteria</taxon>
        <taxon>Bacillati</taxon>
        <taxon>Actinomycetota</taxon>
        <taxon>Thermoleophilia</taxon>
        <taxon>Solirubrobacterales</taxon>
        <taxon>Capillimicrobiaceae</taxon>
        <taxon>Capillimicrobium</taxon>
    </lineage>
</organism>
<accession>A0A9E6Y0D6</accession>
<dbReference type="Pfam" id="PF00583">
    <property type="entry name" value="Acetyltransf_1"/>
    <property type="match status" value="1"/>
</dbReference>
<dbReference type="CDD" id="cd04301">
    <property type="entry name" value="NAT_SF"/>
    <property type="match status" value="1"/>
</dbReference>
<dbReference type="InterPro" id="IPR050832">
    <property type="entry name" value="Bact_Acetyltransf"/>
</dbReference>
<dbReference type="InterPro" id="IPR000182">
    <property type="entry name" value="GNAT_dom"/>
</dbReference>
<dbReference type="PANTHER" id="PTHR43877">
    <property type="entry name" value="AMINOALKYLPHOSPHONATE N-ACETYLTRANSFERASE-RELATED-RELATED"/>
    <property type="match status" value="1"/>
</dbReference>
<dbReference type="GO" id="GO:0016747">
    <property type="term" value="F:acyltransferase activity, transferring groups other than amino-acyl groups"/>
    <property type="evidence" value="ECO:0007669"/>
    <property type="project" value="InterPro"/>
</dbReference>
<feature type="domain" description="N-acetyltransferase" evidence="3">
    <location>
        <begin position="12"/>
        <end position="180"/>
    </location>
</feature>